<protein>
    <submittedName>
        <fullName evidence="1">Uncharacterized protein</fullName>
    </submittedName>
</protein>
<dbReference type="RefSeq" id="WP_253238922.1">
    <property type="nucleotide sequence ID" value="NZ_JAMYJR010000021.1"/>
</dbReference>
<organism evidence="1 2">
    <name type="scientific">Paractinoplanes aksuensis</name>
    <dbReference type="NCBI Taxonomy" id="2939490"/>
    <lineage>
        <taxon>Bacteria</taxon>
        <taxon>Bacillati</taxon>
        <taxon>Actinomycetota</taxon>
        <taxon>Actinomycetes</taxon>
        <taxon>Micromonosporales</taxon>
        <taxon>Micromonosporaceae</taxon>
        <taxon>Paractinoplanes</taxon>
    </lineage>
</organism>
<sequence>MNIRLMGDGDQVAAMVAALESAPGLRITTVSRPSAYRRDPQQMRIDLDAEILRDLRRRGGCPDCICDPDLCLADQQGTHCEQVSCCACLHGCPTDEHDMTRTPDHIRAVA</sequence>
<evidence type="ECO:0000313" key="2">
    <source>
        <dbReference type="Proteomes" id="UP001523369"/>
    </source>
</evidence>
<dbReference type="EMBL" id="JAMYJR010000021">
    <property type="protein sequence ID" value="MCO8272834.1"/>
    <property type="molecule type" value="Genomic_DNA"/>
</dbReference>
<gene>
    <name evidence="1" type="ORF">M1L60_19750</name>
</gene>
<evidence type="ECO:0000313" key="1">
    <source>
        <dbReference type="EMBL" id="MCO8272834.1"/>
    </source>
</evidence>
<comment type="caution">
    <text evidence="1">The sequence shown here is derived from an EMBL/GenBank/DDBJ whole genome shotgun (WGS) entry which is preliminary data.</text>
</comment>
<dbReference type="Proteomes" id="UP001523369">
    <property type="component" value="Unassembled WGS sequence"/>
</dbReference>
<keyword evidence="2" id="KW-1185">Reference proteome</keyword>
<name>A0ABT1DPR5_9ACTN</name>
<accession>A0ABT1DPR5</accession>
<proteinExistence type="predicted"/>
<reference evidence="1 2" key="1">
    <citation type="submission" date="2022-06" db="EMBL/GenBank/DDBJ databases">
        <title>New Species of the Genus Actinoplanes, ActinopZanes ferrugineus.</title>
        <authorList>
            <person name="Ding P."/>
        </authorList>
    </citation>
    <scope>NUCLEOTIDE SEQUENCE [LARGE SCALE GENOMIC DNA]</scope>
    <source>
        <strain evidence="1 2">TRM88003</strain>
    </source>
</reference>